<dbReference type="Proteomes" id="UP001498238">
    <property type="component" value="Unassembled WGS sequence"/>
</dbReference>
<dbReference type="InterPro" id="IPR013381">
    <property type="entry name" value="CRISPR-assoc_prot_Cse1"/>
</dbReference>
<dbReference type="Gene3D" id="1.10.132.100">
    <property type="match status" value="1"/>
</dbReference>
<comment type="caution">
    <text evidence="1">The sequence shown here is derived from an EMBL/GenBank/DDBJ whole genome shotgun (WGS) entry which is preliminary data.</text>
</comment>
<gene>
    <name evidence="1" type="ORF">NCCP602_13710</name>
</gene>
<dbReference type="EMBL" id="BAAAAF010000004">
    <property type="protein sequence ID" value="GAA0035410.1"/>
    <property type="molecule type" value="Genomic_DNA"/>
</dbReference>
<dbReference type="CDD" id="cd09729">
    <property type="entry name" value="Cse1_I-E"/>
    <property type="match status" value="1"/>
</dbReference>
<accession>A0ABN0SMF4</accession>
<name>A0ABN0SMF4_9MICO</name>
<reference evidence="1 2" key="1">
    <citation type="submission" date="2024-01" db="EMBL/GenBank/DDBJ databases">
        <title>Characterization of antibiotic resistant novel bacterial strains and their environmental applications.</title>
        <authorList>
            <person name="Manzoor S."/>
            <person name="Abbas S."/>
            <person name="Arshad M."/>
            <person name="Ahmed I."/>
        </authorList>
    </citation>
    <scope>NUCLEOTIDE SEQUENCE [LARGE SCALE GENOMIC DNA]</scope>
    <source>
        <strain evidence="1 2">NCCP-602</strain>
    </source>
</reference>
<organism evidence="1 2">
    <name type="scientific">Brevibacterium metallidurans</name>
    <dbReference type="NCBI Taxonomy" id="1482676"/>
    <lineage>
        <taxon>Bacteria</taxon>
        <taxon>Bacillati</taxon>
        <taxon>Actinomycetota</taxon>
        <taxon>Actinomycetes</taxon>
        <taxon>Micrococcales</taxon>
        <taxon>Brevibacteriaceae</taxon>
        <taxon>Brevibacterium</taxon>
    </lineage>
</organism>
<dbReference type="RefSeq" id="WP_339392302.1">
    <property type="nucleotide sequence ID" value="NZ_BAAAAF010000004.1"/>
</dbReference>
<evidence type="ECO:0000313" key="1">
    <source>
        <dbReference type="EMBL" id="GAA0035410.1"/>
    </source>
</evidence>
<protein>
    <submittedName>
        <fullName evidence="1">Type I-E CRISPR-associated protein Cse1/CasA</fullName>
    </submittedName>
</protein>
<dbReference type="NCBIfam" id="TIGR02547">
    <property type="entry name" value="casA_cse1"/>
    <property type="match status" value="1"/>
</dbReference>
<proteinExistence type="predicted"/>
<evidence type="ECO:0000313" key="2">
    <source>
        <dbReference type="Proteomes" id="UP001498238"/>
    </source>
</evidence>
<dbReference type="Pfam" id="PF09481">
    <property type="entry name" value="CRISPR_Cse1"/>
    <property type="match status" value="1"/>
</dbReference>
<keyword evidence="2" id="KW-1185">Reference proteome</keyword>
<sequence>MSTQQTTGQITEEVNTPTEPFFNLVDEPWIPVLNVDGTETILSLSGLFDEAESIRQIQGELPTMRPAILRVVIAVMCRALGLPDSPNDWLAKCTDWELVRDAVSRYLTEHHDRFWLCHPDQPFFQVADLGPSTGEIKGLDAVVADFPANVQMFTQRGPNSLHRMSAAEAARWVIHAQAYDPSGIKTPDRRDPRAKGGRVYPLGTGWAGKGEILVAGGINLGETLRLNFIGADGQFVISGSDDLPPWERSHPGPLEEFDQPAQPRGFIQVYTWQSRRIRLVFDDSDVVGIVLTYGDPLREQNRDSLDPMMTWRYSKPQSSKFGTTVFMPGMVDPTKAVWRSFAAWLPTRAQNRTDDQPRFREPGVLRWIGELHKHAVLPPELMPNIELYGVEYGNMSATYADLVSDSLTVPPFLLEEGAIDAAQTVIHAIDDADTVAWYVGTLAANLAKARGIDSAETMRGEAREEAYLRFGQLFHAWLDEMHAVSEWHRARRTWQQSLRQDAVEFANQLALEAGVESFFGRVIDVETNKWLTTDIALSYFHRGLRKTLPLAYEEKTDVRK</sequence>